<dbReference type="PANTHER" id="PTHR14593:SF5">
    <property type="entry name" value="WD REPEAT-CONTAINING PROTEIN 11"/>
    <property type="match status" value="1"/>
</dbReference>
<feature type="compositionally biased region" description="Gly residues" evidence="1">
    <location>
        <begin position="1213"/>
        <end position="1228"/>
    </location>
</feature>
<feature type="compositionally biased region" description="Gly residues" evidence="1">
    <location>
        <begin position="1186"/>
        <end position="1206"/>
    </location>
</feature>
<dbReference type="InterPro" id="IPR057853">
    <property type="entry name" value="Beta-prop_WDR11_2nd"/>
</dbReference>
<dbReference type="InterPro" id="IPR057852">
    <property type="entry name" value="Beta-prop_WDR11_1st"/>
</dbReference>
<proteinExistence type="predicted"/>
<comment type="caution">
    <text evidence="5">The sequence shown here is derived from an EMBL/GenBank/DDBJ whole genome shotgun (WGS) entry which is preliminary data.</text>
</comment>
<evidence type="ECO:0000313" key="6">
    <source>
        <dbReference type="Proteomes" id="UP000239899"/>
    </source>
</evidence>
<keyword evidence="6" id="KW-1185">Reference proteome</keyword>
<sequence>MQQQIAPLDCLAHLAGPPTKANRGAAALFGGQLLAYAASSAVVVVDVQRMAAATTLAGAHRQAAVSALAWHPGGGPREPRAAAQLRLASGDEEGRIMVWNVNTGAVIAALEDPWASAFGTAAGTRRPEGGGGSAPGRPPVVGLAWATASHSVLAVLLAPCILLLWDYRTGGIVWRKDFGAAEAFTSLQVDPLDRRRLVLCGAKGSFIVLSLTNPAADRVKQQQYQVDIGAGGTLRCAFSETQDLLFLLLQRELIVFDLEYGQPAASSPLPTSRPPLDDLLGCYGHAAAGKPLREGGIDVLYCSHRDGSVSVWQRHARLLTYSCLGATKLMPPALKFGSGSDVGGSGLERTGSGMRAAGSRASLDAGGAGSACYGAEQEASRHSVLLMGVASDGRVWQWQLPLLCGTLPDAKPAALPPAPKPELLGLLHTLPQRVTAFSASPAPVPLPGAHGAVAPVAAATAAGTIEVLAVQQGALLPLQLGPSASLAAHPGPVQGVRWLGASARLVSHSTEKVAGGYRNTLLITDVRNRLSLPFRQVPVDPVPLGGVRASPSGRYLLLLFRGAPSEIWSVGGGAAPTRLRQVDLQFTAVEWLVPAETGPSSGSDQSWAASLRAAERAAAGYPFSTEGGEEAPEERLAFSLADGRAGLLGIRGRRISDTRPRRPAWQALANGDFRAVAIGSWGNAVLLGDAEGTLAHWDTGSGRCAMLETGLGRVHRILAGPPPAASWYPAAGGIHARLAVLFASGLCAVYDLDHQGELRPTHVTGAAWAARIGRTADVQWLPLPAPIGGGTVLAAALEDGTLALFDTVHTMEVRPRRTRMLRYQAMLHTPSPSEAAVGQAQAWGVLAGPPVVAPPLLPRAWGLLLRLLLQRGLPEAVFRELGALAAALAGSGSQANSRTLQAEQALERLEGEVWSRLPRACQAAWERLQQLSEAGEAPAEAPELRQLLEAFAAGTEDEDEATSAVLDLAAAGGTPVSPTLRDAGSSQRDEAAAAALGLAGRAGSATAGSGRRRSELASTFKSLGGAFKGMAKDVASVSKSQLKSLAGAGGRQQQQLVTAVAGISDGYEHSPSRAAFTSLVAVLHAIATARGQPTLLSPPEISAYGAALASHRTADRMAFAAEMVGDDAEAAFWSRLPATLAWLQQALEASRRRSSGGGGRASSADDAAARGAPASLARVSGDYSGAAGGRPPLGGGGSTHGGGGGPSPKYGAGAAGTTGGGAGSGSSGSGRRLWEEGLELAEARERSGWHEQMSRRVFEDSEGLQEKRVLEYVALGDFQTAVGFLLASPPDRSTRYYRDALCTLGMAFACGLQQAGGTAGALLAGGGAAAAAGGAPADLAARTLFVQAAKVITANAASVGDTLLGVPLLCSTGQHADAASILQDSGLWRYASALVAHSLRDAERAAAMERWAAHVAAAEGRPWAAAGLLVAAGALKSALQLLRQHGLPDAAVALVAACRDAGLPLHPGAGTAGGGGMGAGAAAGGAGELENLFVGSRQAARPPQRFNSSGERLPEREEAAAGGDQAGAPQLQRTSTLTDYERSETARDFQLYVCEVLQQL</sequence>
<evidence type="ECO:0000259" key="4">
    <source>
        <dbReference type="Pfam" id="PF23753"/>
    </source>
</evidence>
<dbReference type="EMBL" id="LHPG02000011">
    <property type="protein sequence ID" value="PRW45409.1"/>
    <property type="molecule type" value="Genomic_DNA"/>
</dbReference>
<feature type="compositionally biased region" description="Low complexity" evidence="1">
    <location>
        <begin position="1161"/>
        <end position="1178"/>
    </location>
</feature>
<dbReference type="Pfam" id="PF23752">
    <property type="entry name" value="Beta-prop_WDR11_2nd"/>
    <property type="match status" value="1"/>
</dbReference>
<dbReference type="Proteomes" id="UP000239899">
    <property type="component" value="Unassembled WGS sequence"/>
</dbReference>
<protein>
    <submittedName>
        <fullName evidence="5">WD repeat-containing 11 isoform X1</fullName>
    </submittedName>
</protein>
<dbReference type="Gene3D" id="2.130.10.10">
    <property type="entry name" value="YVTN repeat-like/Quinoprotein amine dehydrogenase"/>
    <property type="match status" value="2"/>
</dbReference>
<gene>
    <name evidence="5" type="ORF">C2E21_6083</name>
</gene>
<feature type="domain" description="WDR11 TPR" evidence="4">
    <location>
        <begin position="1342"/>
        <end position="1461"/>
    </location>
</feature>
<dbReference type="SUPFAM" id="SSF101908">
    <property type="entry name" value="Putative isomerase YbhE"/>
    <property type="match status" value="1"/>
</dbReference>
<dbReference type="Pfam" id="PF23753">
    <property type="entry name" value="TPR_WDR11"/>
    <property type="match status" value="2"/>
</dbReference>
<dbReference type="GO" id="GO:0005737">
    <property type="term" value="C:cytoplasm"/>
    <property type="evidence" value="ECO:0007669"/>
    <property type="project" value="TreeGrafter"/>
</dbReference>
<dbReference type="Pfam" id="PF23751">
    <property type="entry name" value="Beta-prop_WDR11_1st"/>
    <property type="match status" value="2"/>
</dbReference>
<evidence type="ECO:0000259" key="2">
    <source>
        <dbReference type="Pfam" id="PF23751"/>
    </source>
</evidence>
<evidence type="ECO:0000259" key="3">
    <source>
        <dbReference type="Pfam" id="PF23752"/>
    </source>
</evidence>
<feature type="domain" description="WDR11 TPR" evidence="4">
    <location>
        <begin position="1241"/>
        <end position="1308"/>
    </location>
</feature>
<feature type="region of interest" description="Disordered" evidence="1">
    <location>
        <begin position="1151"/>
        <end position="1231"/>
    </location>
</feature>
<evidence type="ECO:0000313" key="5">
    <source>
        <dbReference type="EMBL" id="PRW45409.1"/>
    </source>
</evidence>
<dbReference type="OrthoDB" id="1291858at2759"/>
<feature type="region of interest" description="Disordered" evidence="1">
    <location>
        <begin position="1497"/>
        <end position="1542"/>
    </location>
</feature>
<feature type="domain" description="WDR11 first beta-propeller" evidence="2">
    <location>
        <begin position="16"/>
        <end position="227"/>
    </location>
</feature>
<dbReference type="InterPro" id="IPR039694">
    <property type="entry name" value="WDR11"/>
</dbReference>
<reference evidence="5 6" key="1">
    <citation type="journal article" date="2018" name="Plant J.">
        <title>Genome sequences of Chlorella sorokiniana UTEX 1602 and Micractinium conductrix SAG 241.80: implications to maltose excretion by a green alga.</title>
        <authorList>
            <person name="Arriola M.B."/>
            <person name="Velmurugan N."/>
            <person name="Zhang Y."/>
            <person name="Plunkett M.H."/>
            <person name="Hondzo H."/>
            <person name="Barney B.M."/>
        </authorList>
    </citation>
    <scope>NUCLEOTIDE SEQUENCE [LARGE SCALE GENOMIC DNA]</scope>
    <source>
        <strain evidence="6">UTEX 1602</strain>
    </source>
</reference>
<dbReference type="SUPFAM" id="SSF50978">
    <property type="entry name" value="WD40 repeat-like"/>
    <property type="match status" value="1"/>
</dbReference>
<feature type="domain" description="WDR11 second beta-propeller" evidence="3">
    <location>
        <begin position="452"/>
        <end position="807"/>
    </location>
</feature>
<evidence type="ECO:0000256" key="1">
    <source>
        <dbReference type="SAM" id="MobiDB-lite"/>
    </source>
</evidence>
<dbReference type="STRING" id="3076.A0A2P6TM54"/>
<feature type="domain" description="WDR11 first beta-propeller" evidence="2">
    <location>
        <begin position="234"/>
        <end position="331"/>
    </location>
</feature>
<organism evidence="5 6">
    <name type="scientific">Chlorella sorokiniana</name>
    <name type="common">Freshwater green alga</name>
    <dbReference type="NCBI Taxonomy" id="3076"/>
    <lineage>
        <taxon>Eukaryota</taxon>
        <taxon>Viridiplantae</taxon>
        <taxon>Chlorophyta</taxon>
        <taxon>core chlorophytes</taxon>
        <taxon>Trebouxiophyceae</taxon>
        <taxon>Chlorellales</taxon>
        <taxon>Chlorellaceae</taxon>
        <taxon>Chlorella clade</taxon>
        <taxon>Chlorella</taxon>
    </lineage>
</organism>
<dbReference type="InterPro" id="IPR057854">
    <property type="entry name" value="TPR_WDR11"/>
</dbReference>
<name>A0A2P6TM54_CHLSO</name>
<dbReference type="InterPro" id="IPR036322">
    <property type="entry name" value="WD40_repeat_dom_sf"/>
</dbReference>
<dbReference type="InterPro" id="IPR015943">
    <property type="entry name" value="WD40/YVTN_repeat-like_dom_sf"/>
</dbReference>
<dbReference type="PANTHER" id="PTHR14593">
    <property type="entry name" value="WD REPEAT-CONTAINING PROTEIN 11"/>
    <property type="match status" value="1"/>
</dbReference>
<accession>A0A2P6TM54</accession>